<evidence type="ECO:0000259" key="2">
    <source>
        <dbReference type="PROSITE" id="PS51321"/>
    </source>
</evidence>
<keyword evidence="4" id="KW-1185">Reference proteome</keyword>
<protein>
    <recommendedName>
        <fullName evidence="2">TFIIS central domain-containing protein</fullName>
    </recommendedName>
</protein>
<dbReference type="Pfam" id="PF07500">
    <property type="entry name" value="TFIIS_M"/>
    <property type="match status" value="1"/>
</dbReference>
<feature type="region of interest" description="Disordered" evidence="1">
    <location>
        <begin position="414"/>
        <end position="481"/>
    </location>
</feature>
<proteinExistence type="predicted"/>
<dbReference type="InterPro" id="IPR036575">
    <property type="entry name" value="TFIIS_cen_dom_sf"/>
</dbReference>
<sequence>MSSSQMARLEPIASKLDALMSIGLMGFGTYESLQHQIPIDMPIEQMGFVSNDLGSQFSLVPTQQGGNTKSLIFSRLPQQQQGGNTESQTYNQLPQQQQGGNIGSQTYNQHQQGGNIGSQTYTQLPQQQLGGNIGSQTFTQLPQQQQGGNIDSQTFTQLPQQQQGEIVPTMLNSRRQHLLPPLNKRKAPSEPISPISIPQMLSLPNKRVAQMEHRPWLQPIFKKSVCTKCPPPKVQKESFESVKSKMRENLAGAPALVSQKQGENATVEKKSNGEAVEPQGTLLSNRGGSADGNNNNATQTLQYDGQQLHKSISLPDEGVPFSDNIFAGKWPWGNGLGESVVSGDIPPERLCSMSAEELASKELSQWRQAKAEELAQMVVLPDVQVDIRRLVRKTHKGEVQVEVEQTDSSAVEISAGISVTQRPKPDSKQASKNDNTVGKKDESDDAGKKNNPEVPNLTITIPSSEGPDPMQGLMGEDELKDADILPPIVSLDEFMKSLDSEPPFENIPGDAGKAASTSDKDDS</sequence>
<dbReference type="AlphaFoldDB" id="A0A6A3BAI3"/>
<evidence type="ECO:0000313" key="4">
    <source>
        <dbReference type="Proteomes" id="UP000436088"/>
    </source>
</evidence>
<dbReference type="PANTHER" id="PTHR11477:SF20">
    <property type="entry name" value="SPOC DOMAIN _ TRANSCRIPTION ELONGATION FACTOR S-II PROTEIN"/>
    <property type="match status" value="1"/>
</dbReference>
<dbReference type="SUPFAM" id="SSF46942">
    <property type="entry name" value="Elongation factor TFIIS domain 2"/>
    <property type="match status" value="1"/>
</dbReference>
<dbReference type="GO" id="GO:0005634">
    <property type="term" value="C:nucleus"/>
    <property type="evidence" value="ECO:0007669"/>
    <property type="project" value="TreeGrafter"/>
</dbReference>
<dbReference type="EMBL" id="VEPZ02000874">
    <property type="protein sequence ID" value="KAE8713964.1"/>
    <property type="molecule type" value="Genomic_DNA"/>
</dbReference>
<name>A0A6A3BAI3_HIBSY</name>
<feature type="region of interest" description="Disordered" evidence="1">
    <location>
        <begin position="252"/>
        <end position="296"/>
    </location>
</feature>
<dbReference type="PROSITE" id="PS51321">
    <property type="entry name" value="TFIIS_CENTRAL"/>
    <property type="match status" value="1"/>
</dbReference>
<comment type="caution">
    <text evidence="3">The sequence shown here is derived from an EMBL/GenBank/DDBJ whole genome shotgun (WGS) entry which is preliminary data.</text>
</comment>
<reference evidence="3" key="1">
    <citation type="submission" date="2019-09" db="EMBL/GenBank/DDBJ databases">
        <title>Draft genome information of white flower Hibiscus syriacus.</title>
        <authorList>
            <person name="Kim Y.-M."/>
        </authorList>
    </citation>
    <scope>NUCLEOTIDE SEQUENCE [LARGE SCALE GENOMIC DNA]</scope>
    <source>
        <strain evidence="3">YM2019G1</strain>
    </source>
</reference>
<accession>A0A6A3BAI3</accession>
<gene>
    <name evidence="3" type="ORF">F3Y22_tig00110202pilonHSYRG00070</name>
</gene>
<dbReference type="GO" id="GO:0006351">
    <property type="term" value="P:DNA-templated transcription"/>
    <property type="evidence" value="ECO:0007669"/>
    <property type="project" value="InterPro"/>
</dbReference>
<feature type="domain" description="TFIIS central" evidence="2">
    <location>
        <begin position="336"/>
        <end position="386"/>
    </location>
</feature>
<dbReference type="InterPro" id="IPR003618">
    <property type="entry name" value="TFIIS_cen_dom"/>
</dbReference>
<feature type="compositionally biased region" description="Polar residues" evidence="1">
    <location>
        <begin position="281"/>
        <end position="296"/>
    </location>
</feature>
<evidence type="ECO:0000256" key="1">
    <source>
        <dbReference type="SAM" id="MobiDB-lite"/>
    </source>
</evidence>
<organism evidence="3 4">
    <name type="scientific">Hibiscus syriacus</name>
    <name type="common">Rose of Sharon</name>
    <dbReference type="NCBI Taxonomy" id="106335"/>
    <lineage>
        <taxon>Eukaryota</taxon>
        <taxon>Viridiplantae</taxon>
        <taxon>Streptophyta</taxon>
        <taxon>Embryophyta</taxon>
        <taxon>Tracheophyta</taxon>
        <taxon>Spermatophyta</taxon>
        <taxon>Magnoliopsida</taxon>
        <taxon>eudicotyledons</taxon>
        <taxon>Gunneridae</taxon>
        <taxon>Pentapetalae</taxon>
        <taxon>rosids</taxon>
        <taxon>malvids</taxon>
        <taxon>Malvales</taxon>
        <taxon>Malvaceae</taxon>
        <taxon>Malvoideae</taxon>
        <taxon>Hibiscus</taxon>
    </lineage>
</organism>
<evidence type="ECO:0000313" key="3">
    <source>
        <dbReference type="EMBL" id="KAE8713964.1"/>
    </source>
</evidence>
<feature type="region of interest" description="Disordered" evidence="1">
    <location>
        <begin position="78"/>
        <end position="119"/>
    </location>
</feature>
<feature type="region of interest" description="Disordered" evidence="1">
    <location>
        <begin position="497"/>
        <end position="523"/>
    </location>
</feature>
<dbReference type="Proteomes" id="UP000436088">
    <property type="component" value="Unassembled WGS sequence"/>
</dbReference>
<feature type="compositionally biased region" description="Basic and acidic residues" evidence="1">
    <location>
        <begin position="423"/>
        <end position="451"/>
    </location>
</feature>
<dbReference type="PANTHER" id="PTHR11477">
    <property type="entry name" value="TRANSCRIPTION FACTOR S-II ZINC FINGER DOMAIN-CONTAINING PROTEIN"/>
    <property type="match status" value="1"/>
</dbReference>